<evidence type="ECO:0000313" key="2">
    <source>
        <dbReference type="EMBL" id="KAK4463630.1"/>
    </source>
</evidence>
<accession>A0AAV9HRZ3</accession>
<dbReference type="Proteomes" id="UP001321749">
    <property type="component" value="Unassembled WGS sequence"/>
</dbReference>
<organism evidence="2 3">
    <name type="scientific">Cladorrhinum samala</name>
    <dbReference type="NCBI Taxonomy" id="585594"/>
    <lineage>
        <taxon>Eukaryota</taxon>
        <taxon>Fungi</taxon>
        <taxon>Dikarya</taxon>
        <taxon>Ascomycota</taxon>
        <taxon>Pezizomycotina</taxon>
        <taxon>Sordariomycetes</taxon>
        <taxon>Sordariomycetidae</taxon>
        <taxon>Sordariales</taxon>
        <taxon>Podosporaceae</taxon>
        <taxon>Cladorrhinum</taxon>
    </lineage>
</organism>
<evidence type="ECO:0000256" key="1">
    <source>
        <dbReference type="SAM" id="SignalP"/>
    </source>
</evidence>
<gene>
    <name evidence="2" type="ORF">QBC42DRAFT_285260</name>
</gene>
<comment type="caution">
    <text evidence="2">The sequence shown here is derived from an EMBL/GenBank/DDBJ whole genome shotgun (WGS) entry which is preliminary data.</text>
</comment>
<dbReference type="EMBL" id="MU864957">
    <property type="protein sequence ID" value="KAK4463630.1"/>
    <property type="molecule type" value="Genomic_DNA"/>
</dbReference>
<feature type="chain" id="PRO_5043631192" evidence="1">
    <location>
        <begin position="19"/>
        <end position="235"/>
    </location>
</feature>
<evidence type="ECO:0000313" key="3">
    <source>
        <dbReference type="Proteomes" id="UP001321749"/>
    </source>
</evidence>
<keyword evidence="3" id="KW-1185">Reference proteome</keyword>
<name>A0AAV9HRZ3_9PEZI</name>
<proteinExistence type="predicted"/>
<dbReference type="PANTHER" id="PTHR38850:SF2">
    <property type="entry name" value="CERATO-PLATANIN"/>
    <property type="match status" value="1"/>
</dbReference>
<dbReference type="AlphaFoldDB" id="A0AAV9HRZ3"/>
<feature type="signal peptide" evidence="1">
    <location>
        <begin position="1"/>
        <end position="18"/>
    </location>
</feature>
<sequence>MKTSFFLLMAALAKAVIAAPASPDTLPAVAAEALPAAQAGITPHEQYSSSVGVLGCKIDTNRVAYWLSRSTATTSASRSPTRADPLTFFSGGAYDISYDAWNYLSTGFSATDSPTTGGSVTMDIENVPADNCRHLLRGGSGSGLAFSGPNSMNFISSCVTGQPGSWVAGNYQLFNIKDSGCHCGWDEACSLNLAVSNQPACPHQLGTSGPLLPDTVFNIQYGTGASVPDPRPVAC</sequence>
<protein>
    <submittedName>
        <fullName evidence="2">Uncharacterized protein</fullName>
    </submittedName>
</protein>
<keyword evidence="1" id="KW-0732">Signal</keyword>
<reference evidence="2" key="2">
    <citation type="submission" date="2023-06" db="EMBL/GenBank/DDBJ databases">
        <authorList>
            <consortium name="Lawrence Berkeley National Laboratory"/>
            <person name="Mondo S.J."/>
            <person name="Hensen N."/>
            <person name="Bonometti L."/>
            <person name="Westerberg I."/>
            <person name="Brannstrom I.O."/>
            <person name="Guillou S."/>
            <person name="Cros-Aarteil S."/>
            <person name="Calhoun S."/>
            <person name="Haridas S."/>
            <person name="Kuo A."/>
            <person name="Pangilinan J."/>
            <person name="Riley R."/>
            <person name="Labutti K."/>
            <person name="Andreopoulos B."/>
            <person name="Lipzen A."/>
            <person name="Chen C."/>
            <person name="Yanf M."/>
            <person name="Daum C."/>
            <person name="Ng V."/>
            <person name="Clum A."/>
            <person name="Steindorff A."/>
            <person name="Ohm R."/>
            <person name="Martin F."/>
            <person name="Silar P."/>
            <person name="Natvig D."/>
            <person name="Lalanne C."/>
            <person name="Gautier V."/>
            <person name="Ament-Velasquez S.L."/>
            <person name="Kruys A."/>
            <person name="Hutchinson M.I."/>
            <person name="Powell A.J."/>
            <person name="Barry K."/>
            <person name="Miller A.N."/>
            <person name="Grigoriev I.V."/>
            <person name="Debuchy R."/>
            <person name="Gladieux P."/>
            <person name="Thoren M.H."/>
            <person name="Johannesson H."/>
        </authorList>
    </citation>
    <scope>NUCLEOTIDE SEQUENCE</scope>
    <source>
        <strain evidence="2">PSN324</strain>
    </source>
</reference>
<reference evidence="2" key="1">
    <citation type="journal article" date="2023" name="Mol. Phylogenet. Evol.">
        <title>Genome-scale phylogeny and comparative genomics of the fungal order Sordariales.</title>
        <authorList>
            <person name="Hensen N."/>
            <person name="Bonometti L."/>
            <person name="Westerberg I."/>
            <person name="Brannstrom I.O."/>
            <person name="Guillou S."/>
            <person name="Cros-Aarteil S."/>
            <person name="Calhoun S."/>
            <person name="Haridas S."/>
            <person name="Kuo A."/>
            <person name="Mondo S."/>
            <person name="Pangilinan J."/>
            <person name="Riley R."/>
            <person name="LaButti K."/>
            <person name="Andreopoulos B."/>
            <person name="Lipzen A."/>
            <person name="Chen C."/>
            <person name="Yan M."/>
            <person name="Daum C."/>
            <person name="Ng V."/>
            <person name="Clum A."/>
            <person name="Steindorff A."/>
            <person name="Ohm R.A."/>
            <person name="Martin F."/>
            <person name="Silar P."/>
            <person name="Natvig D.O."/>
            <person name="Lalanne C."/>
            <person name="Gautier V."/>
            <person name="Ament-Velasquez S.L."/>
            <person name="Kruys A."/>
            <person name="Hutchinson M.I."/>
            <person name="Powell A.J."/>
            <person name="Barry K."/>
            <person name="Miller A.N."/>
            <person name="Grigoriev I.V."/>
            <person name="Debuchy R."/>
            <person name="Gladieux P."/>
            <person name="Hiltunen Thoren M."/>
            <person name="Johannesson H."/>
        </authorList>
    </citation>
    <scope>NUCLEOTIDE SEQUENCE</scope>
    <source>
        <strain evidence="2">PSN324</strain>
    </source>
</reference>
<dbReference type="PANTHER" id="PTHR38850">
    <property type="entry name" value="CERATO-PLATANIN"/>
    <property type="match status" value="1"/>
</dbReference>